<feature type="compositionally biased region" description="Low complexity" evidence="1">
    <location>
        <begin position="363"/>
        <end position="378"/>
    </location>
</feature>
<dbReference type="Proteomes" id="UP001557470">
    <property type="component" value="Unassembled WGS sequence"/>
</dbReference>
<feature type="compositionally biased region" description="Low complexity" evidence="1">
    <location>
        <begin position="282"/>
        <end position="294"/>
    </location>
</feature>
<name>A0ABD0X9K9_UMBPY</name>
<reference evidence="2 3" key="1">
    <citation type="submission" date="2024-06" db="EMBL/GenBank/DDBJ databases">
        <authorList>
            <person name="Pan Q."/>
            <person name="Wen M."/>
            <person name="Jouanno E."/>
            <person name="Zahm M."/>
            <person name="Klopp C."/>
            <person name="Cabau C."/>
            <person name="Louis A."/>
            <person name="Berthelot C."/>
            <person name="Parey E."/>
            <person name="Roest Crollius H."/>
            <person name="Montfort J."/>
            <person name="Robinson-Rechavi M."/>
            <person name="Bouchez O."/>
            <person name="Lampietro C."/>
            <person name="Lopez Roques C."/>
            <person name="Donnadieu C."/>
            <person name="Postlethwait J."/>
            <person name="Bobe J."/>
            <person name="Verreycken H."/>
            <person name="Guiguen Y."/>
        </authorList>
    </citation>
    <scope>NUCLEOTIDE SEQUENCE [LARGE SCALE GENOMIC DNA]</scope>
    <source>
        <strain evidence="2">Up_M1</strain>
        <tissue evidence="2">Testis</tissue>
    </source>
</reference>
<feature type="compositionally biased region" description="Pro residues" evidence="1">
    <location>
        <begin position="235"/>
        <end position="244"/>
    </location>
</feature>
<feature type="region of interest" description="Disordered" evidence="1">
    <location>
        <begin position="1"/>
        <end position="24"/>
    </location>
</feature>
<feature type="compositionally biased region" description="Low complexity" evidence="1">
    <location>
        <begin position="209"/>
        <end position="220"/>
    </location>
</feature>
<organism evidence="2 3">
    <name type="scientific">Umbra pygmaea</name>
    <name type="common">Eastern mudminnow</name>
    <dbReference type="NCBI Taxonomy" id="75934"/>
    <lineage>
        <taxon>Eukaryota</taxon>
        <taxon>Metazoa</taxon>
        <taxon>Chordata</taxon>
        <taxon>Craniata</taxon>
        <taxon>Vertebrata</taxon>
        <taxon>Euteleostomi</taxon>
        <taxon>Actinopterygii</taxon>
        <taxon>Neopterygii</taxon>
        <taxon>Teleostei</taxon>
        <taxon>Protacanthopterygii</taxon>
        <taxon>Esociformes</taxon>
        <taxon>Umbridae</taxon>
        <taxon>Umbra</taxon>
    </lineage>
</organism>
<evidence type="ECO:0000313" key="3">
    <source>
        <dbReference type="Proteomes" id="UP001557470"/>
    </source>
</evidence>
<feature type="non-terminal residue" evidence="2">
    <location>
        <position position="1"/>
    </location>
</feature>
<dbReference type="EMBL" id="JAGEUA010000002">
    <property type="protein sequence ID" value="KAL1005663.1"/>
    <property type="molecule type" value="Genomic_DNA"/>
</dbReference>
<feature type="compositionally biased region" description="Polar residues" evidence="1">
    <location>
        <begin position="251"/>
        <end position="279"/>
    </location>
</feature>
<feature type="region of interest" description="Disordered" evidence="1">
    <location>
        <begin position="466"/>
        <end position="497"/>
    </location>
</feature>
<proteinExistence type="predicted"/>
<gene>
    <name evidence="2" type="ORF">UPYG_G00061980</name>
</gene>
<accession>A0ABD0X9K9</accession>
<protein>
    <submittedName>
        <fullName evidence="2">Uncharacterized protein</fullName>
    </submittedName>
</protein>
<feature type="region of interest" description="Disordered" evidence="1">
    <location>
        <begin position="233"/>
        <end position="297"/>
    </location>
</feature>
<feature type="region of interest" description="Disordered" evidence="1">
    <location>
        <begin position="327"/>
        <end position="393"/>
    </location>
</feature>
<feature type="region of interest" description="Disordered" evidence="1">
    <location>
        <begin position="189"/>
        <end position="220"/>
    </location>
</feature>
<keyword evidence="3" id="KW-1185">Reference proteome</keyword>
<comment type="caution">
    <text evidence="2">The sequence shown here is derived from an EMBL/GenBank/DDBJ whole genome shotgun (WGS) entry which is preliminary data.</text>
</comment>
<sequence length="497" mass="52852">GVDSFSEGVPAYGGAERQDGHRRLPKGSLYSPAHVCAQESQWLDSVSLLMKDSFEGEMLMIDNLSGSVFHHYCPSTAPACKNCKGPLQEIRLAEAERASLMSDEQMSDRSSSLALPDDLSLYDHSVCQLMLGDRQVENENNESHSFEDLRGLQSGNGGCTWHGGSLLQSRGPADGAGGLAKVGVYPQIQSHPPQFLPHTTADDRDIDHSGVSSRESPSSSSVFHLPAEFFHPVTATPPPSPRPGVSPRGTVASSLPSRTSWASLRSPGTNSRVLGSQHASHSDSSLGTGSSEGSLQTTMEEGLSFSVSPPRGDLGLPLALPLLCPLPMPQRDETRQTPRPLGHPSLRGRSTAFNLQATRGHQRSQSSCGGSTSPGCPRQDSMEPSDDDCGIGTGGEGCSQAFNSEQLSETLSSLSLMSLLSPSSLVPPLVQKCNSTGSLDQANLSVRSKDGRQYYRIEAQGYLPSPWTEEAGREDGKTGFGVTSMGQSMDAGSRKNR</sequence>
<evidence type="ECO:0000313" key="2">
    <source>
        <dbReference type="EMBL" id="KAL1005663.1"/>
    </source>
</evidence>
<dbReference type="AlphaFoldDB" id="A0ABD0X9K9"/>
<evidence type="ECO:0000256" key="1">
    <source>
        <dbReference type="SAM" id="MobiDB-lite"/>
    </source>
</evidence>